<keyword evidence="3" id="KW-1003">Cell membrane</keyword>
<evidence type="ECO:0000256" key="6">
    <source>
        <dbReference type="ARBA" id="ARBA00023136"/>
    </source>
</evidence>
<keyword evidence="4 8" id="KW-0812">Transmembrane</keyword>
<proteinExistence type="inferred from homology"/>
<comment type="subcellular location">
    <subcellularLocation>
        <location evidence="1">Cell membrane</location>
        <topology evidence="1">Multi-pass membrane protein</topology>
    </subcellularLocation>
</comment>
<feature type="transmembrane region" description="Helical" evidence="8">
    <location>
        <begin position="77"/>
        <end position="100"/>
    </location>
</feature>
<dbReference type="AlphaFoldDB" id="A0A7X0RKN5"/>
<evidence type="ECO:0000256" key="1">
    <source>
        <dbReference type="ARBA" id="ARBA00004651"/>
    </source>
</evidence>
<feature type="transmembrane region" description="Helical" evidence="8">
    <location>
        <begin position="211"/>
        <end position="232"/>
    </location>
</feature>
<dbReference type="EMBL" id="JACJVP010000001">
    <property type="protein sequence ID" value="MBB6669111.1"/>
    <property type="molecule type" value="Genomic_DNA"/>
</dbReference>
<dbReference type="Pfam" id="PF03773">
    <property type="entry name" value="ArsP_1"/>
    <property type="match status" value="1"/>
</dbReference>
<dbReference type="Proteomes" id="UP000547209">
    <property type="component" value="Unassembled WGS sequence"/>
</dbReference>
<feature type="region of interest" description="Disordered" evidence="7">
    <location>
        <begin position="139"/>
        <end position="165"/>
    </location>
</feature>
<feature type="compositionally biased region" description="Basic and acidic residues" evidence="7">
    <location>
        <begin position="139"/>
        <end position="151"/>
    </location>
</feature>
<evidence type="ECO:0000256" key="2">
    <source>
        <dbReference type="ARBA" id="ARBA00006386"/>
    </source>
</evidence>
<evidence type="ECO:0000313" key="9">
    <source>
        <dbReference type="EMBL" id="MBB6669111.1"/>
    </source>
</evidence>
<sequence>MFISVILEAMPFILIGVLISAALQVFVSERLIRGMIPRHPVLGILAAGALGILFPICECGMVPAIRGLIRKGMPLHAASTFILAGPILNPIVFWSTLTAFRARPEIAYARMGLALAVALVAGLVIYRFAGKDALRETGHGRNAISERKRGSDPAGANDRGARRKAPSKLAKLSDMMGHAVAEFFEMGKYLIFGAIVVGLLQAYVPQGQLVALGHGEGGSMLLMMGLGFILSLCSTSDAFVAQSFLTTFSAGSLVAFMVFGPMLNLKSLLMMLAVFKTRFVLVLASLAFVLVYAGAWLLGVWMRGGG</sequence>
<reference evidence="9 10" key="1">
    <citation type="submission" date="2020-08" db="EMBL/GenBank/DDBJ databases">
        <title>Cohnella phylogeny.</title>
        <authorList>
            <person name="Dunlap C."/>
        </authorList>
    </citation>
    <scope>NUCLEOTIDE SEQUENCE [LARGE SCALE GENOMIC DNA]</scope>
    <source>
        <strain evidence="9 10">DSM 28246</strain>
    </source>
</reference>
<gene>
    <name evidence="9" type="ORF">H7C19_00260</name>
</gene>
<comment type="similarity">
    <text evidence="2">Belongs to the UPF0718 family.</text>
</comment>
<feature type="transmembrane region" description="Helical" evidence="8">
    <location>
        <begin position="238"/>
        <end position="259"/>
    </location>
</feature>
<dbReference type="GO" id="GO:0005886">
    <property type="term" value="C:plasma membrane"/>
    <property type="evidence" value="ECO:0007669"/>
    <property type="project" value="UniProtKB-SubCell"/>
</dbReference>
<feature type="transmembrane region" description="Helical" evidence="8">
    <location>
        <begin position="186"/>
        <end position="204"/>
    </location>
</feature>
<evidence type="ECO:0000256" key="4">
    <source>
        <dbReference type="ARBA" id="ARBA00022692"/>
    </source>
</evidence>
<evidence type="ECO:0000256" key="5">
    <source>
        <dbReference type="ARBA" id="ARBA00022989"/>
    </source>
</evidence>
<evidence type="ECO:0000256" key="3">
    <source>
        <dbReference type="ARBA" id="ARBA00022475"/>
    </source>
</evidence>
<evidence type="ECO:0000256" key="7">
    <source>
        <dbReference type="SAM" id="MobiDB-lite"/>
    </source>
</evidence>
<keyword evidence="10" id="KW-1185">Reference proteome</keyword>
<organism evidence="9 10">
    <name type="scientific">Cohnella nanjingensis</name>
    <dbReference type="NCBI Taxonomy" id="1387779"/>
    <lineage>
        <taxon>Bacteria</taxon>
        <taxon>Bacillati</taxon>
        <taxon>Bacillota</taxon>
        <taxon>Bacilli</taxon>
        <taxon>Bacillales</taxon>
        <taxon>Paenibacillaceae</taxon>
        <taxon>Cohnella</taxon>
    </lineage>
</organism>
<dbReference type="InterPro" id="IPR005524">
    <property type="entry name" value="DUF318"/>
</dbReference>
<dbReference type="InterPro" id="IPR052923">
    <property type="entry name" value="UPF0718"/>
</dbReference>
<keyword evidence="6 8" id="KW-0472">Membrane</keyword>
<feature type="transmembrane region" description="Helical" evidence="8">
    <location>
        <begin position="6"/>
        <end position="27"/>
    </location>
</feature>
<evidence type="ECO:0000313" key="10">
    <source>
        <dbReference type="Proteomes" id="UP000547209"/>
    </source>
</evidence>
<evidence type="ECO:0000256" key="8">
    <source>
        <dbReference type="SAM" id="Phobius"/>
    </source>
</evidence>
<dbReference type="PANTHER" id="PTHR34184:SF4">
    <property type="entry name" value="UPF0718 PROTEIN YCGR"/>
    <property type="match status" value="1"/>
</dbReference>
<dbReference type="PANTHER" id="PTHR34184">
    <property type="entry name" value="UPF0718 PROTEIN YCGR"/>
    <property type="match status" value="1"/>
</dbReference>
<keyword evidence="5 8" id="KW-1133">Transmembrane helix</keyword>
<protein>
    <submittedName>
        <fullName evidence="9">Permease</fullName>
    </submittedName>
</protein>
<name>A0A7X0RKN5_9BACL</name>
<feature type="transmembrane region" description="Helical" evidence="8">
    <location>
        <begin position="107"/>
        <end position="129"/>
    </location>
</feature>
<accession>A0A7X0RKN5</accession>
<comment type="caution">
    <text evidence="9">The sequence shown here is derived from an EMBL/GenBank/DDBJ whole genome shotgun (WGS) entry which is preliminary data.</text>
</comment>
<feature type="transmembrane region" description="Helical" evidence="8">
    <location>
        <begin position="39"/>
        <end position="65"/>
    </location>
</feature>
<feature type="transmembrane region" description="Helical" evidence="8">
    <location>
        <begin position="279"/>
        <end position="302"/>
    </location>
</feature>